<evidence type="ECO:0000313" key="1">
    <source>
        <dbReference type="EMBL" id="NKY37129.1"/>
    </source>
</evidence>
<reference evidence="1 2" key="1">
    <citation type="submission" date="2020-04" db="EMBL/GenBank/DDBJ databases">
        <title>MicrobeNet Type strains.</title>
        <authorList>
            <person name="Nicholson A.C."/>
        </authorList>
    </citation>
    <scope>NUCLEOTIDE SEQUENCE [LARGE SCALE GENOMIC DNA]</scope>
    <source>
        <strain evidence="1 2">DSM 45078</strain>
    </source>
</reference>
<name>A0A846XPL6_9NOCA</name>
<proteinExistence type="predicted"/>
<dbReference type="RefSeq" id="WP_068041105.1">
    <property type="nucleotide sequence ID" value="NZ_JAAXOO010000008.1"/>
</dbReference>
<accession>A0A846XPL6</accession>
<dbReference type="SUPFAM" id="SSF140453">
    <property type="entry name" value="EsxAB dimer-like"/>
    <property type="match status" value="1"/>
</dbReference>
<evidence type="ECO:0000313" key="2">
    <source>
        <dbReference type="Proteomes" id="UP000565715"/>
    </source>
</evidence>
<dbReference type="EMBL" id="JAAXOO010000008">
    <property type="protein sequence ID" value="NKY37129.1"/>
    <property type="molecule type" value="Genomic_DNA"/>
</dbReference>
<dbReference type="Proteomes" id="UP000565715">
    <property type="component" value="Unassembled WGS sequence"/>
</dbReference>
<dbReference type="AlphaFoldDB" id="A0A846XPL6"/>
<dbReference type="InterPro" id="IPR036689">
    <property type="entry name" value="ESAT-6-like_sf"/>
</dbReference>
<protein>
    <submittedName>
        <fullName evidence="1">Type VII secretion protein EsxR</fullName>
    </submittedName>
</protein>
<keyword evidence="2" id="KW-1185">Reference proteome</keyword>
<comment type="caution">
    <text evidence="1">The sequence shown here is derived from an EMBL/GenBank/DDBJ whole genome shotgun (WGS) entry which is preliminary data.</text>
</comment>
<sequence length="97" mass="10452">MTIKYGSAGINALVDDMRTYGSDMHKQIEELDDSAVAFRASLSGDQAIAGFDAAHKKLQEELSDTLVKLDKLGTQVENSLQRAIETDGKIGDGFAAF</sequence>
<dbReference type="Gene3D" id="1.10.287.1060">
    <property type="entry name" value="ESAT-6-like"/>
    <property type="match status" value="1"/>
</dbReference>
<organism evidence="1 2">
    <name type="scientific">Nocardia speluncae</name>
    <dbReference type="NCBI Taxonomy" id="419477"/>
    <lineage>
        <taxon>Bacteria</taxon>
        <taxon>Bacillati</taxon>
        <taxon>Actinomycetota</taxon>
        <taxon>Actinomycetes</taxon>
        <taxon>Mycobacteriales</taxon>
        <taxon>Nocardiaceae</taxon>
        <taxon>Nocardia</taxon>
    </lineage>
</organism>
<gene>
    <name evidence="1" type="ORF">HGA13_29265</name>
</gene>